<dbReference type="Pfam" id="PF13715">
    <property type="entry name" value="CarbopepD_reg_2"/>
    <property type="match status" value="1"/>
</dbReference>
<evidence type="ECO:0000256" key="2">
    <source>
        <dbReference type="ARBA" id="ARBA00022448"/>
    </source>
</evidence>
<accession>A0ABQ2BTB6</accession>
<dbReference type="Gene3D" id="2.170.130.10">
    <property type="entry name" value="TonB-dependent receptor, plug domain"/>
    <property type="match status" value="1"/>
</dbReference>
<dbReference type="InterPro" id="IPR036942">
    <property type="entry name" value="Beta-barrel_TonB_sf"/>
</dbReference>
<evidence type="ECO:0000313" key="11">
    <source>
        <dbReference type="Proteomes" id="UP000624701"/>
    </source>
</evidence>
<keyword evidence="11" id="KW-1185">Reference proteome</keyword>
<evidence type="ECO:0000313" key="10">
    <source>
        <dbReference type="EMBL" id="GGI55695.1"/>
    </source>
</evidence>
<keyword evidence="8" id="KW-0732">Signal</keyword>
<dbReference type="EMBL" id="BMDQ01000001">
    <property type="protein sequence ID" value="GGI55695.1"/>
    <property type="molecule type" value="Genomic_DNA"/>
</dbReference>
<dbReference type="InterPro" id="IPR037066">
    <property type="entry name" value="Plug_dom_sf"/>
</dbReference>
<dbReference type="Pfam" id="PF07715">
    <property type="entry name" value="Plug"/>
    <property type="match status" value="1"/>
</dbReference>
<evidence type="ECO:0000256" key="3">
    <source>
        <dbReference type="ARBA" id="ARBA00022452"/>
    </source>
</evidence>
<dbReference type="SUPFAM" id="SSF56935">
    <property type="entry name" value="Porins"/>
    <property type="match status" value="1"/>
</dbReference>
<dbReference type="InterPro" id="IPR008969">
    <property type="entry name" value="CarboxyPept-like_regulatory"/>
</dbReference>
<evidence type="ECO:0000259" key="9">
    <source>
        <dbReference type="Pfam" id="PF07715"/>
    </source>
</evidence>
<name>A0ABQ2BTB6_9FLAO</name>
<comment type="similarity">
    <text evidence="7">Belongs to the TonB-dependent receptor family.</text>
</comment>
<proteinExistence type="inferred from homology"/>
<feature type="chain" id="PRO_5045315204" evidence="8">
    <location>
        <begin position="23"/>
        <end position="1013"/>
    </location>
</feature>
<evidence type="ECO:0000256" key="8">
    <source>
        <dbReference type="SAM" id="SignalP"/>
    </source>
</evidence>
<dbReference type="InterPro" id="IPR023997">
    <property type="entry name" value="TonB-dep_OMP_SusC/RagA_CS"/>
</dbReference>
<comment type="subcellular location">
    <subcellularLocation>
        <location evidence="1 7">Cell outer membrane</location>
        <topology evidence="1 7">Multi-pass membrane protein</topology>
    </subcellularLocation>
</comment>
<evidence type="ECO:0000256" key="1">
    <source>
        <dbReference type="ARBA" id="ARBA00004571"/>
    </source>
</evidence>
<dbReference type="InterPro" id="IPR039426">
    <property type="entry name" value="TonB-dep_rcpt-like"/>
</dbReference>
<dbReference type="NCBIfam" id="TIGR04056">
    <property type="entry name" value="OMP_RagA_SusC"/>
    <property type="match status" value="1"/>
</dbReference>
<dbReference type="InterPro" id="IPR023996">
    <property type="entry name" value="TonB-dep_OMP_SusC/RagA"/>
</dbReference>
<dbReference type="Proteomes" id="UP000624701">
    <property type="component" value="Unassembled WGS sequence"/>
</dbReference>
<keyword evidence="6 7" id="KW-0998">Cell outer membrane</keyword>
<reference evidence="11" key="1">
    <citation type="journal article" date="2019" name="Int. J. Syst. Evol. Microbiol.">
        <title>The Global Catalogue of Microorganisms (GCM) 10K type strain sequencing project: providing services to taxonomists for standard genome sequencing and annotation.</title>
        <authorList>
            <consortium name="The Broad Institute Genomics Platform"/>
            <consortium name="The Broad Institute Genome Sequencing Center for Infectious Disease"/>
            <person name="Wu L."/>
            <person name="Ma J."/>
        </authorList>
    </citation>
    <scope>NUCLEOTIDE SEQUENCE [LARGE SCALE GENOMIC DNA]</scope>
    <source>
        <strain evidence="11">CCM 8681</strain>
    </source>
</reference>
<dbReference type="RefSeq" id="WP_188372644.1">
    <property type="nucleotide sequence ID" value="NZ_BMDQ01000001.1"/>
</dbReference>
<evidence type="ECO:0000256" key="4">
    <source>
        <dbReference type="ARBA" id="ARBA00022692"/>
    </source>
</evidence>
<feature type="signal peptide" evidence="8">
    <location>
        <begin position="1"/>
        <end position="22"/>
    </location>
</feature>
<dbReference type="Gene3D" id="2.40.170.20">
    <property type="entry name" value="TonB-dependent receptor, beta-barrel domain"/>
    <property type="match status" value="1"/>
</dbReference>
<evidence type="ECO:0000256" key="5">
    <source>
        <dbReference type="ARBA" id="ARBA00023136"/>
    </source>
</evidence>
<sequence>MKLKLTWLLTLFMAFVMQLSFGQEKDITGTVTAASDGLPLPGVTVLVKGTARGTQTDFDGKYSIKAKSGDVLVFSFVSMKTAERTVGAANTIDLAMADDVAALDEVVITGYSTSSKKKSAIASSKVTSETIENRPNASLVQTLTGQIPGLDISTNSGQPGANSLVQLRGVNSINGNTEPLFLIDGVPVNEDNFRSLNANEIESVDVLKDAGATAIYGSRGANGVVVIKTRRGTKDSTLKVNYVGILSYATLQDNRYDLVNTRQALELERTYGRARGAGLGNGAQTGGNVLFPGTGSPLTDAEIAQEADFDWIDFFFRTGVTENHTITLSSGSANASQFTSIGYFNQEGILNNSNLQRFNFRNNINGSSSNGKFNYGTSISVNYSKSDQLTSIGTNGVNQNPLFGALSSLPYFTPDDQPTSQQLANDFFIEYAPFYITDKLNTSDRLDEELKIIAGLNASYKITDDITATFNGGVDYQNVVLLNSQDPISRNQLRFNPAVDGFAQQNSDRQFSFQSTTSLNWNKQFGKHTFGLGGYLEYFKAHRRSFGFVANGLDPATFVPQDDAGFLADTPDDDARVDTVSATKSDAGLLSYFGAFDYDFDSKYGLNAVVRRDASYRFATTNRWATFWSIAGRWNISNESFMDDSVFQDLKLRASYGTSGNQRIQGNTYWSGADLPFNFFTLLQGYGGADAILFNQLGNNELKWETVAQLNVGVDFALFDSRLRGSIDVYEKETTDLFQDQPISGVNGQFTLRANTGTLKNRGVDVALNYDLVRTSDLNVGVQLVGNYNQTELADLPSEDGEIIGIGRNGGKLREIFTLRYAGVNPATGNLLYLDRNNNLTEDPNVDLDRVWTDRNSVPDFTGSFNINVDYKGWFLQTQMQFEAGRDQFDNDYSRFLNPDVIGQFRVSADFLRAWQQPGDVTDIPSVNVNNDQFGSDRFLTPMDFIRLRFAQFGYNFPAKSLETTGISSLRLFMNAENLFTLSEFRGFDAASRLNGLEYPTPRILSFGVELGF</sequence>
<keyword evidence="2 7" id="KW-0813">Transport</keyword>
<dbReference type="SUPFAM" id="SSF49464">
    <property type="entry name" value="Carboxypeptidase regulatory domain-like"/>
    <property type="match status" value="1"/>
</dbReference>
<comment type="caution">
    <text evidence="10">The sequence shown here is derived from an EMBL/GenBank/DDBJ whole genome shotgun (WGS) entry which is preliminary data.</text>
</comment>
<dbReference type="NCBIfam" id="TIGR04057">
    <property type="entry name" value="SusC_RagA_signa"/>
    <property type="match status" value="1"/>
</dbReference>
<organism evidence="10 11">
    <name type="scientific">Winogradskyella haliclonae</name>
    <dbReference type="NCBI Taxonomy" id="2048558"/>
    <lineage>
        <taxon>Bacteria</taxon>
        <taxon>Pseudomonadati</taxon>
        <taxon>Bacteroidota</taxon>
        <taxon>Flavobacteriia</taxon>
        <taxon>Flavobacteriales</taxon>
        <taxon>Flavobacteriaceae</taxon>
        <taxon>Winogradskyella</taxon>
    </lineage>
</organism>
<feature type="domain" description="TonB-dependent receptor plug" evidence="9">
    <location>
        <begin position="116"/>
        <end position="224"/>
    </location>
</feature>
<evidence type="ECO:0000256" key="7">
    <source>
        <dbReference type="PROSITE-ProRule" id="PRU01360"/>
    </source>
</evidence>
<keyword evidence="4 7" id="KW-0812">Transmembrane</keyword>
<keyword evidence="3 7" id="KW-1134">Transmembrane beta strand</keyword>
<gene>
    <name evidence="10" type="ORF">GCM10011444_00040</name>
</gene>
<protein>
    <submittedName>
        <fullName evidence="10">SusC/RagA family TonB-linked outer membrane protein</fullName>
    </submittedName>
</protein>
<evidence type="ECO:0000256" key="6">
    <source>
        <dbReference type="ARBA" id="ARBA00023237"/>
    </source>
</evidence>
<dbReference type="Gene3D" id="2.60.40.1120">
    <property type="entry name" value="Carboxypeptidase-like, regulatory domain"/>
    <property type="match status" value="1"/>
</dbReference>
<dbReference type="InterPro" id="IPR012910">
    <property type="entry name" value="Plug_dom"/>
</dbReference>
<dbReference type="PROSITE" id="PS52016">
    <property type="entry name" value="TONB_DEPENDENT_REC_3"/>
    <property type="match status" value="1"/>
</dbReference>
<keyword evidence="5 7" id="KW-0472">Membrane</keyword>